<accession>A0A1I3PM72</accession>
<keyword evidence="2" id="KW-1185">Reference proteome</keyword>
<reference evidence="2" key="1">
    <citation type="submission" date="2016-10" db="EMBL/GenBank/DDBJ databases">
        <authorList>
            <person name="Varghese N."/>
            <person name="Submissions S."/>
        </authorList>
    </citation>
    <scope>NUCLEOTIDE SEQUENCE [LARGE SCALE GENOMIC DNA]</scope>
    <source>
        <strain evidence="2">DSM 28881</strain>
    </source>
</reference>
<organism evidence="1 2">
    <name type="scientific">Olleya namhaensis</name>
    <dbReference type="NCBI Taxonomy" id="1144750"/>
    <lineage>
        <taxon>Bacteria</taxon>
        <taxon>Pseudomonadati</taxon>
        <taxon>Bacteroidota</taxon>
        <taxon>Flavobacteriia</taxon>
        <taxon>Flavobacteriales</taxon>
        <taxon>Flavobacteriaceae</taxon>
    </lineage>
</organism>
<name>A0A1I3PM72_9FLAO</name>
<dbReference type="EMBL" id="FORM01000005">
    <property type="protein sequence ID" value="SFJ22583.1"/>
    <property type="molecule type" value="Genomic_DNA"/>
</dbReference>
<protein>
    <submittedName>
        <fullName evidence="1">Uncharacterized protein</fullName>
    </submittedName>
</protein>
<sequence>MKASQTINNLKPKTYLSIITLFITFLFITSCSKKDDSNNCIEHTISECNEDSTKVNIRITNISDNVFCNVVLIDMNCGIIEQNQSSCYRAFESGYNYSFIELEIDGNTYTIQPIDFVGETPLENGYYTYQINTNDSNQQYEKLTLTFVED</sequence>
<dbReference type="RefSeq" id="WP_143067805.1">
    <property type="nucleotide sequence ID" value="NZ_FORM01000005.1"/>
</dbReference>
<dbReference type="PROSITE" id="PS51257">
    <property type="entry name" value="PROKAR_LIPOPROTEIN"/>
    <property type="match status" value="1"/>
</dbReference>
<dbReference type="AlphaFoldDB" id="A0A1I3PM72"/>
<evidence type="ECO:0000313" key="2">
    <source>
        <dbReference type="Proteomes" id="UP000199559"/>
    </source>
</evidence>
<gene>
    <name evidence="1" type="ORF">SAMN05443431_105179</name>
</gene>
<proteinExistence type="predicted"/>
<evidence type="ECO:0000313" key="1">
    <source>
        <dbReference type="EMBL" id="SFJ22583.1"/>
    </source>
</evidence>
<dbReference type="Proteomes" id="UP000199559">
    <property type="component" value="Unassembled WGS sequence"/>
</dbReference>